<comment type="caution">
    <text evidence="2">The sequence shown here is derived from an EMBL/GenBank/DDBJ whole genome shotgun (WGS) entry which is preliminary data.</text>
</comment>
<name>A0ABN1ZRL1_9ACTN</name>
<sequence length="164" mass="17027">MAHVELSISDPHLTRSPDGRASDFGEVESDAVDAGLAEPSIESSLDRWAATVAEAAEPSLVIDDKAVIVAVSASFEDLLGLTESAIDRPLVDGVLQLLDFGDGGALDASEINKTPPLLALSSGRLARGLLRVRCATGPRTFDAIATPLLQDGQVVGSLTFFSAV</sequence>
<organism evidence="2 3">
    <name type="scientific">Dactylosporangium maewongense</name>
    <dbReference type="NCBI Taxonomy" id="634393"/>
    <lineage>
        <taxon>Bacteria</taxon>
        <taxon>Bacillati</taxon>
        <taxon>Actinomycetota</taxon>
        <taxon>Actinomycetes</taxon>
        <taxon>Micromonosporales</taxon>
        <taxon>Micromonosporaceae</taxon>
        <taxon>Dactylosporangium</taxon>
    </lineage>
</organism>
<evidence type="ECO:0000256" key="1">
    <source>
        <dbReference type="SAM" id="MobiDB-lite"/>
    </source>
</evidence>
<proteinExistence type="predicted"/>
<evidence type="ECO:0000313" key="3">
    <source>
        <dbReference type="Proteomes" id="UP001501470"/>
    </source>
</evidence>
<feature type="region of interest" description="Disordered" evidence="1">
    <location>
        <begin position="1"/>
        <end position="25"/>
    </location>
</feature>
<dbReference type="Gene3D" id="3.30.450.20">
    <property type="entry name" value="PAS domain"/>
    <property type="match status" value="1"/>
</dbReference>
<dbReference type="Proteomes" id="UP001501470">
    <property type="component" value="Unassembled WGS sequence"/>
</dbReference>
<keyword evidence="3" id="KW-1185">Reference proteome</keyword>
<feature type="compositionally biased region" description="Basic and acidic residues" evidence="1">
    <location>
        <begin position="12"/>
        <end position="23"/>
    </location>
</feature>
<dbReference type="RefSeq" id="WP_344500928.1">
    <property type="nucleotide sequence ID" value="NZ_BAAAQD010000002.1"/>
</dbReference>
<accession>A0ABN1ZRL1</accession>
<reference evidence="2 3" key="1">
    <citation type="journal article" date="2019" name="Int. J. Syst. Evol. Microbiol.">
        <title>The Global Catalogue of Microorganisms (GCM) 10K type strain sequencing project: providing services to taxonomists for standard genome sequencing and annotation.</title>
        <authorList>
            <consortium name="The Broad Institute Genomics Platform"/>
            <consortium name="The Broad Institute Genome Sequencing Center for Infectious Disease"/>
            <person name="Wu L."/>
            <person name="Ma J."/>
        </authorList>
    </citation>
    <scope>NUCLEOTIDE SEQUENCE [LARGE SCALE GENOMIC DNA]</scope>
    <source>
        <strain evidence="2 3">JCM 15933</strain>
    </source>
</reference>
<evidence type="ECO:0000313" key="2">
    <source>
        <dbReference type="EMBL" id="GAA1502923.1"/>
    </source>
</evidence>
<dbReference type="EMBL" id="BAAAQD010000002">
    <property type="protein sequence ID" value="GAA1502923.1"/>
    <property type="molecule type" value="Genomic_DNA"/>
</dbReference>
<protein>
    <recommendedName>
        <fullName evidence="4">PAS domain-containing protein</fullName>
    </recommendedName>
</protein>
<evidence type="ECO:0008006" key="4">
    <source>
        <dbReference type="Google" id="ProtNLM"/>
    </source>
</evidence>
<gene>
    <name evidence="2" type="ORF">GCM10009827_014730</name>
</gene>